<accession>A0ABZ1W0L8</accession>
<dbReference type="RefSeq" id="WP_329492991.1">
    <property type="nucleotide sequence ID" value="NZ_CP108460.1"/>
</dbReference>
<feature type="region of interest" description="Disordered" evidence="1">
    <location>
        <begin position="211"/>
        <end position="265"/>
    </location>
</feature>
<evidence type="ECO:0000256" key="1">
    <source>
        <dbReference type="SAM" id="MobiDB-lite"/>
    </source>
</evidence>
<feature type="compositionally biased region" description="Polar residues" evidence="1">
    <location>
        <begin position="240"/>
        <end position="249"/>
    </location>
</feature>
<dbReference type="Proteomes" id="UP001432014">
    <property type="component" value="Chromosome"/>
</dbReference>
<keyword evidence="3" id="KW-1185">Reference proteome</keyword>
<feature type="compositionally biased region" description="Low complexity" evidence="1">
    <location>
        <begin position="211"/>
        <end position="222"/>
    </location>
</feature>
<dbReference type="Gene3D" id="2.40.380.10">
    <property type="entry name" value="FomD-like"/>
    <property type="match status" value="1"/>
</dbReference>
<gene>
    <name evidence="2" type="ORF">OG469_01970</name>
</gene>
<organism evidence="2 3">
    <name type="scientific">Kitasatospora herbaricolor</name>
    <dbReference type="NCBI Taxonomy" id="68217"/>
    <lineage>
        <taxon>Bacteria</taxon>
        <taxon>Bacillati</taxon>
        <taxon>Actinomycetota</taxon>
        <taxon>Actinomycetes</taxon>
        <taxon>Kitasatosporales</taxon>
        <taxon>Streptomycetaceae</taxon>
        <taxon>Kitasatospora</taxon>
    </lineage>
</organism>
<evidence type="ECO:0000313" key="3">
    <source>
        <dbReference type="Proteomes" id="UP001432014"/>
    </source>
</evidence>
<proteinExistence type="predicted"/>
<dbReference type="InterPro" id="IPR035930">
    <property type="entry name" value="FomD-like_sf"/>
</dbReference>
<evidence type="ECO:0000313" key="2">
    <source>
        <dbReference type="EMBL" id="WUS54380.1"/>
    </source>
</evidence>
<dbReference type="EMBL" id="CP108482">
    <property type="protein sequence ID" value="WUS54380.1"/>
    <property type="molecule type" value="Genomic_DNA"/>
</dbReference>
<protein>
    <submittedName>
        <fullName evidence="2">Uncharacterized protein</fullName>
    </submittedName>
</protein>
<name>A0ABZ1W0L8_9ACTN</name>
<reference evidence="2 3" key="1">
    <citation type="submission" date="2022-10" db="EMBL/GenBank/DDBJ databases">
        <title>The complete genomes of actinobacterial strains from the NBC collection.</title>
        <authorList>
            <person name="Joergensen T.S."/>
            <person name="Alvarez Arevalo M."/>
            <person name="Sterndorff E.B."/>
            <person name="Faurdal D."/>
            <person name="Vuksanovic O."/>
            <person name="Mourched A.-S."/>
            <person name="Charusanti P."/>
            <person name="Shaw S."/>
            <person name="Blin K."/>
            <person name="Weber T."/>
        </authorList>
    </citation>
    <scope>NUCLEOTIDE SEQUENCE [LARGE SCALE GENOMIC DNA]</scope>
    <source>
        <strain evidence="2 3">NBC_01247</strain>
    </source>
</reference>
<sequence>MTTPATTGPGTRFAPGTTVMRRDIHLGQVWSAQPCRALSDTGTVLHLAYWPGIHSLAPTTWATALRTGDAGARMTGLTNLAAGTWELGPWTWQHTALRSRFEDLIVDLVVEPDLSSATWKDEDEHGRRLGFITDTDHHLVEQARWRALGLLQDRARTRRPRCVGNAGKSSASTWTTCPPHRRARQASRCCALPRAARAALGRGLVGRCADLPTAGRGPTLTDGDGRRRDPPGRCTCPPTNRSEGVSESMGSCLPGPATQGGIVLG</sequence>